<evidence type="ECO:0000256" key="6">
    <source>
        <dbReference type="ARBA" id="ARBA00023136"/>
    </source>
</evidence>
<keyword evidence="5 7" id="KW-1133">Transmembrane helix</keyword>
<dbReference type="CDD" id="cd06261">
    <property type="entry name" value="TM_PBP2"/>
    <property type="match status" value="1"/>
</dbReference>
<dbReference type="PANTHER" id="PTHR43386:SF25">
    <property type="entry name" value="PEPTIDE ABC TRANSPORTER PERMEASE PROTEIN"/>
    <property type="match status" value="1"/>
</dbReference>
<sequence>MSGIENVPVAIADEPVGLGPSASGDPHSGAAVKKTRRAFPPSLVAGAIMALATVVMGLVSFAWTPYPLDSVGDGTRLAPPSGEFWIGTDRLGRDLFTQLMVGAQSALIVAVSAVAIAGVLGVLIGIVAAATTKWLDIALVNLVDLLIAFPTLLLAMLIVTVRGASLSSAIFAIGISGSAVIARITRINAARVLREDYVTAAIASGTRWVGIIVRHVIPNILPMLLVQLMILGGTAILAEASLSYLGLGAPPPAASWGRMLKEAQSTLAVQPIAALVPGIAIAWTVLGLNLLGDGLRERLDPSLRGDR</sequence>
<protein>
    <submittedName>
        <fullName evidence="9">ABC transporter permease</fullName>
    </submittedName>
</protein>
<keyword evidence="2 7" id="KW-0813">Transport</keyword>
<name>A0ABW5XHB0_9MICO</name>
<feature type="transmembrane region" description="Helical" evidence="7">
    <location>
        <begin position="224"/>
        <end position="247"/>
    </location>
</feature>
<evidence type="ECO:0000256" key="5">
    <source>
        <dbReference type="ARBA" id="ARBA00022989"/>
    </source>
</evidence>
<evidence type="ECO:0000256" key="1">
    <source>
        <dbReference type="ARBA" id="ARBA00004651"/>
    </source>
</evidence>
<comment type="caution">
    <text evidence="9">The sequence shown here is derived from an EMBL/GenBank/DDBJ whole genome shotgun (WGS) entry which is preliminary data.</text>
</comment>
<evidence type="ECO:0000256" key="7">
    <source>
        <dbReference type="RuleBase" id="RU363032"/>
    </source>
</evidence>
<feature type="domain" description="ABC transmembrane type-1" evidence="8">
    <location>
        <begin position="103"/>
        <end position="292"/>
    </location>
</feature>
<keyword evidence="3" id="KW-1003">Cell membrane</keyword>
<gene>
    <name evidence="9" type="ORF">ACFSYH_11885</name>
</gene>
<dbReference type="Gene3D" id="1.10.3720.10">
    <property type="entry name" value="MetI-like"/>
    <property type="match status" value="1"/>
</dbReference>
<dbReference type="Pfam" id="PF00528">
    <property type="entry name" value="BPD_transp_1"/>
    <property type="match status" value="1"/>
</dbReference>
<reference evidence="10" key="1">
    <citation type="journal article" date="2019" name="Int. J. Syst. Evol. Microbiol.">
        <title>The Global Catalogue of Microorganisms (GCM) 10K type strain sequencing project: providing services to taxonomists for standard genome sequencing and annotation.</title>
        <authorList>
            <consortium name="The Broad Institute Genomics Platform"/>
            <consortium name="The Broad Institute Genome Sequencing Center for Infectious Disease"/>
            <person name="Wu L."/>
            <person name="Ma J."/>
        </authorList>
    </citation>
    <scope>NUCLEOTIDE SEQUENCE [LARGE SCALE GENOMIC DNA]</scope>
    <source>
        <strain evidence="10">KCTC 33576</strain>
    </source>
</reference>
<keyword evidence="10" id="KW-1185">Reference proteome</keyword>
<evidence type="ECO:0000256" key="4">
    <source>
        <dbReference type="ARBA" id="ARBA00022692"/>
    </source>
</evidence>
<dbReference type="PANTHER" id="PTHR43386">
    <property type="entry name" value="OLIGOPEPTIDE TRANSPORT SYSTEM PERMEASE PROTEIN APPC"/>
    <property type="match status" value="1"/>
</dbReference>
<keyword evidence="4 7" id="KW-0812">Transmembrane</keyword>
<evidence type="ECO:0000256" key="2">
    <source>
        <dbReference type="ARBA" id="ARBA00022448"/>
    </source>
</evidence>
<dbReference type="InterPro" id="IPR035906">
    <property type="entry name" value="MetI-like_sf"/>
</dbReference>
<dbReference type="PROSITE" id="PS50928">
    <property type="entry name" value="ABC_TM1"/>
    <property type="match status" value="1"/>
</dbReference>
<organism evidence="9 10">
    <name type="scientific">Populibacterium corticicola</name>
    <dbReference type="NCBI Taxonomy" id="1812826"/>
    <lineage>
        <taxon>Bacteria</taxon>
        <taxon>Bacillati</taxon>
        <taxon>Actinomycetota</taxon>
        <taxon>Actinomycetes</taxon>
        <taxon>Micrococcales</taxon>
        <taxon>Jonesiaceae</taxon>
        <taxon>Populibacterium</taxon>
    </lineage>
</organism>
<comment type="subcellular location">
    <subcellularLocation>
        <location evidence="1 7">Cell membrane</location>
        <topology evidence="1 7">Multi-pass membrane protein</topology>
    </subcellularLocation>
</comment>
<feature type="transmembrane region" description="Helical" evidence="7">
    <location>
        <begin position="267"/>
        <end position="291"/>
    </location>
</feature>
<evidence type="ECO:0000259" key="8">
    <source>
        <dbReference type="PROSITE" id="PS50928"/>
    </source>
</evidence>
<accession>A0ABW5XHB0</accession>
<feature type="transmembrane region" description="Helical" evidence="7">
    <location>
        <begin position="106"/>
        <end position="130"/>
    </location>
</feature>
<comment type="similarity">
    <text evidence="7">Belongs to the binding-protein-dependent transport system permease family.</text>
</comment>
<dbReference type="InterPro" id="IPR050366">
    <property type="entry name" value="BP-dependent_transpt_permease"/>
</dbReference>
<dbReference type="RefSeq" id="WP_377467209.1">
    <property type="nucleotide sequence ID" value="NZ_JBHUOP010000005.1"/>
</dbReference>
<evidence type="ECO:0000313" key="10">
    <source>
        <dbReference type="Proteomes" id="UP001597391"/>
    </source>
</evidence>
<evidence type="ECO:0000256" key="3">
    <source>
        <dbReference type="ARBA" id="ARBA00022475"/>
    </source>
</evidence>
<proteinExistence type="inferred from homology"/>
<dbReference type="InterPro" id="IPR000515">
    <property type="entry name" value="MetI-like"/>
</dbReference>
<feature type="transmembrane region" description="Helical" evidence="7">
    <location>
        <begin position="137"/>
        <end position="159"/>
    </location>
</feature>
<feature type="transmembrane region" description="Helical" evidence="7">
    <location>
        <begin position="43"/>
        <end position="63"/>
    </location>
</feature>
<dbReference type="EMBL" id="JBHUOP010000005">
    <property type="protein sequence ID" value="MFD2841263.1"/>
    <property type="molecule type" value="Genomic_DNA"/>
</dbReference>
<keyword evidence="6 7" id="KW-0472">Membrane</keyword>
<dbReference type="SUPFAM" id="SSF161098">
    <property type="entry name" value="MetI-like"/>
    <property type="match status" value="1"/>
</dbReference>
<feature type="transmembrane region" description="Helical" evidence="7">
    <location>
        <begin position="165"/>
        <end position="184"/>
    </location>
</feature>
<dbReference type="Proteomes" id="UP001597391">
    <property type="component" value="Unassembled WGS sequence"/>
</dbReference>
<evidence type="ECO:0000313" key="9">
    <source>
        <dbReference type="EMBL" id="MFD2841263.1"/>
    </source>
</evidence>